<reference evidence="1" key="1">
    <citation type="submission" date="2018-05" db="EMBL/GenBank/DDBJ databases">
        <authorList>
            <person name="Lanie J.A."/>
            <person name="Ng W.-L."/>
            <person name="Kazmierczak K.M."/>
            <person name="Andrzejewski T.M."/>
            <person name="Davidsen T.M."/>
            <person name="Wayne K.J."/>
            <person name="Tettelin H."/>
            <person name="Glass J.I."/>
            <person name="Rusch D."/>
            <person name="Podicherti R."/>
            <person name="Tsui H.-C.T."/>
            <person name="Winkler M.E."/>
        </authorList>
    </citation>
    <scope>NUCLEOTIDE SEQUENCE</scope>
</reference>
<dbReference type="EMBL" id="UINC01186705">
    <property type="protein sequence ID" value="SVD99054.1"/>
    <property type="molecule type" value="Genomic_DNA"/>
</dbReference>
<proteinExistence type="predicted"/>
<organism evidence="1">
    <name type="scientific">marine metagenome</name>
    <dbReference type="NCBI Taxonomy" id="408172"/>
    <lineage>
        <taxon>unclassified sequences</taxon>
        <taxon>metagenomes</taxon>
        <taxon>ecological metagenomes</taxon>
    </lineage>
</organism>
<accession>A0A382ZU82</accession>
<feature type="non-terminal residue" evidence="1">
    <location>
        <position position="46"/>
    </location>
</feature>
<gene>
    <name evidence="1" type="ORF">METZ01_LOCUS451908</name>
</gene>
<sequence length="46" mass="5094">MELLGIWVAAILTLCIFSFLYQDNPAYKAAQSLFVGLTLGYVLVVK</sequence>
<evidence type="ECO:0000313" key="1">
    <source>
        <dbReference type="EMBL" id="SVD99054.1"/>
    </source>
</evidence>
<dbReference type="AlphaFoldDB" id="A0A382ZU82"/>
<name>A0A382ZU82_9ZZZZ</name>
<protein>
    <submittedName>
        <fullName evidence="1">Uncharacterized protein</fullName>
    </submittedName>
</protein>